<keyword evidence="2" id="KW-0812">Transmembrane</keyword>
<feature type="transmembrane region" description="Helical" evidence="2">
    <location>
        <begin position="6"/>
        <end position="21"/>
    </location>
</feature>
<gene>
    <name evidence="3" type="ORF">KCG44_05480</name>
</gene>
<keyword evidence="2" id="KW-1133">Transmembrane helix</keyword>
<keyword evidence="1" id="KW-0175">Coiled coil</keyword>
<feature type="coiled-coil region" evidence="1">
    <location>
        <begin position="30"/>
        <end position="64"/>
    </location>
</feature>
<keyword evidence="4" id="KW-1185">Reference proteome</keyword>
<evidence type="ECO:0000313" key="3">
    <source>
        <dbReference type="EMBL" id="MBV7256233.1"/>
    </source>
</evidence>
<dbReference type="RefSeq" id="WP_218444796.1">
    <property type="nucleotide sequence ID" value="NZ_JAGSPA010000002.1"/>
</dbReference>
<protein>
    <recommendedName>
        <fullName evidence="5">Phage shock protein B</fullName>
    </recommendedName>
</protein>
<evidence type="ECO:0000256" key="2">
    <source>
        <dbReference type="SAM" id="Phobius"/>
    </source>
</evidence>
<comment type="caution">
    <text evidence="3">The sequence shown here is derived from an EMBL/GenBank/DDBJ whole genome shotgun (WGS) entry which is preliminary data.</text>
</comment>
<accession>A0ABS6SDR2</accession>
<evidence type="ECO:0000313" key="4">
    <source>
        <dbReference type="Proteomes" id="UP000722336"/>
    </source>
</evidence>
<proteinExistence type="predicted"/>
<name>A0ABS6SDR2_9SPHN</name>
<dbReference type="EMBL" id="JAGSPA010000002">
    <property type="protein sequence ID" value="MBV7256233.1"/>
    <property type="molecule type" value="Genomic_DNA"/>
</dbReference>
<sequence length="78" mass="8826">MGSWSAAVLIVLIAMVGGIIMKRQRRADEMPAERGEKQALKTEIMELKQRIETLERIATDKTRRLSDQIDALDDNGKD</sequence>
<keyword evidence="2" id="KW-0472">Membrane</keyword>
<evidence type="ECO:0008006" key="5">
    <source>
        <dbReference type="Google" id="ProtNLM"/>
    </source>
</evidence>
<dbReference type="Proteomes" id="UP000722336">
    <property type="component" value="Unassembled WGS sequence"/>
</dbReference>
<organism evidence="3 4">
    <name type="scientific">Pacificimonas pallii</name>
    <dbReference type="NCBI Taxonomy" id="2827236"/>
    <lineage>
        <taxon>Bacteria</taxon>
        <taxon>Pseudomonadati</taxon>
        <taxon>Pseudomonadota</taxon>
        <taxon>Alphaproteobacteria</taxon>
        <taxon>Sphingomonadales</taxon>
        <taxon>Sphingosinicellaceae</taxon>
        <taxon>Pacificimonas</taxon>
    </lineage>
</organism>
<evidence type="ECO:0000256" key="1">
    <source>
        <dbReference type="SAM" id="Coils"/>
    </source>
</evidence>
<reference evidence="3 4" key="1">
    <citation type="submission" date="2021-04" db="EMBL/GenBank/DDBJ databases">
        <authorList>
            <person name="Pira H."/>
            <person name="Risdian C."/>
            <person name="Wink J."/>
        </authorList>
    </citation>
    <scope>NUCLEOTIDE SEQUENCE [LARGE SCALE GENOMIC DNA]</scope>
    <source>
        <strain evidence="3 4">WHA3</strain>
    </source>
</reference>